<evidence type="ECO:0000256" key="7">
    <source>
        <dbReference type="ARBA" id="ARBA00022970"/>
    </source>
</evidence>
<feature type="transmembrane region" description="Helical" evidence="10">
    <location>
        <begin position="69"/>
        <end position="91"/>
    </location>
</feature>
<dbReference type="AlphaFoldDB" id="A0A1H6CAY2"/>
<keyword evidence="8 10" id="KW-1133">Transmembrane helix</keyword>
<keyword evidence="7" id="KW-0029">Amino-acid transport</keyword>
<dbReference type="EMBL" id="FNVQ01000003">
    <property type="protein sequence ID" value="SEG70094.1"/>
    <property type="molecule type" value="Genomic_DNA"/>
</dbReference>
<keyword evidence="4 10" id="KW-0813">Transport</keyword>
<evidence type="ECO:0000256" key="8">
    <source>
        <dbReference type="ARBA" id="ARBA00022989"/>
    </source>
</evidence>
<dbReference type="GO" id="GO:0022857">
    <property type="term" value="F:transmembrane transporter activity"/>
    <property type="evidence" value="ECO:0007669"/>
    <property type="project" value="InterPro"/>
</dbReference>
<feature type="transmembrane region" description="Helical" evidence="10">
    <location>
        <begin position="20"/>
        <end position="48"/>
    </location>
</feature>
<name>A0A1H6CAY2_9GAMM</name>
<gene>
    <name evidence="12" type="ORF">SAMN05444390_103333</name>
</gene>
<dbReference type="NCBIfam" id="TIGR01726">
    <property type="entry name" value="HEQRo_perm_3TM"/>
    <property type="match status" value="1"/>
</dbReference>
<feature type="transmembrane region" description="Helical" evidence="10">
    <location>
        <begin position="188"/>
        <end position="209"/>
    </location>
</feature>
<dbReference type="PANTHER" id="PTHR30614">
    <property type="entry name" value="MEMBRANE COMPONENT OF AMINO ACID ABC TRANSPORTER"/>
    <property type="match status" value="1"/>
</dbReference>
<sequence>MDYQFSFPYIWGATPDLLDGLWITLIVSLLSIIFSVIIGVVCASLRVFHVPVLSSVAAGYVHFIRSTPLLVQIFFIFYGLASLGFGLSGFWSGVLALSLWGGAYNTENIRGGLSAVDKGLKEAAYSLGLRPIHYLRLVALPIGLRVCIPALLNTAVSVLKNSSYLQAIGVAELTFVAMDRVAMDFRTLEMFLAIGLIYLVIVLLLSTAVRRLETFLKAPFNTA</sequence>
<keyword evidence="13" id="KW-1185">Reference proteome</keyword>
<dbReference type="PROSITE" id="PS50928">
    <property type="entry name" value="ABC_TM1"/>
    <property type="match status" value="1"/>
</dbReference>
<keyword evidence="6 10" id="KW-0812">Transmembrane</keyword>
<dbReference type="GO" id="GO:0006865">
    <property type="term" value="P:amino acid transport"/>
    <property type="evidence" value="ECO:0007669"/>
    <property type="project" value="UniProtKB-KW"/>
</dbReference>
<dbReference type="RefSeq" id="WP_104004172.1">
    <property type="nucleotide sequence ID" value="NZ_FNVQ01000003.1"/>
</dbReference>
<protein>
    <submittedName>
        <fullName evidence="12">Amino acid ABC transporter membrane protein 1, PAAT family</fullName>
    </submittedName>
</protein>
<evidence type="ECO:0000256" key="1">
    <source>
        <dbReference type="ARBA" id="ARBA00003159"/>
    </source>
</evidence>
<evidence type="ECO:0000256" key="2">
    <source>
        <dbReference type="ARBA" id="ARBA00004429"/>
    </source>
</evidence>
<dbReference type="Pfam" id="PF00528">
    <property type="entry name" value="BPD_transp_1"/>
    <property type="match status" value="1"/>
</dbReference>
<dbReference type="InterPro" id="IPR010065">
    <property type="entry name" value="AA_ABC_transptr_permease_3TM"/>
</dbReference>
<accession>A0A1H6CAY2</accession>
<dbReference type="InterPro" id="IPR000515">
    <property type="entry name" value="MetI-like"/>
</dbReference>
<dbReference type="CDD" id="cd06261">
    <property type="entry name" value="TM_PBP2"/>
    <property type="match status" value="1"/>
</dbReference>
<reference evidence="12 13" key="1">
    <citation type="submission" date="2016-10" db="EMBL/GenBank/DDBJ databases">
        <authorList>
            <person name="de Groot N.N."/>
        </authorList>
    </citation>
    <scope>NUCLEOTIDE SEQUENCE [LARGE SCALE GENOMIC DNA]</scope>
    <source>
        <strain evidence="12 13">DSM 22012</strain>
    </source>
</reference>
<dbReference type="PANTHER" id="PTHR30614:SF20">
    <property type="entry name" value="GLUTAMINE TRANSPORT SYSTEM PERMEASE PROTEIN GLNP"/>
    <property type="match status" value="1"/>
</dbReference>
<evidence type="ECO:0000256" key="3">
    <source>
        <dbReference type="ARBA" id="ARBA00010072"/>
    </source>
</evidence>
<evidence type="ECO:0000256" key="6">
    <source>
        <dbReference type="ARBA" id="ARBA00022692"/>
    </source>
</evidence>
<dbReference type="InterPro" id="IPR035906">
    <property type="entry name" value="MetI-like_sf"/>
</dbReference>
<dbReference type="Gene3D" id="1.10.3720.10">
    <property type="entry name" value="MetI-like"/>
    <property type="match status" value="1"/>
</dbReference>
<evidence type="ECO:0000256" key="4">
    <source>
        <dbReference type="ARBA" id="ARBA00022448"/>
    </source>
</evidence>
<dbReference type="Proteomes" id="UP000236745">
    <property type="component" value="Unassembled WGS sequence"/>
</dbReference>
<dbReference type="InterPro" id="IPR043429">
    <property type="entry name" value="ArtM/GltK/GlnP/TcyL/YhdX-like"/>
</dbReference>
<comment type="function">
    <text evidence="1">Part of the binding-protein-dependent transport system for glutamine; probably responsible for the translocation of the substrate across the membrane.</text>
</comment>
<evidence type="ECO:0000256" key="9">
    <source>
        <dbReference type="ARBA" id="ARBA00023136"/>
    </source>
</evidence>
<evidence type="ECO:0000313" key="12">
    <source>
        <dbReference type="EMBL" id="SEG70094.1"/>
    </source>
</evidence>
<comment type="subcellular location">
    <subcellularLocation>
        <location evidence="2">Cell inner membrane</location>
        <topology evidence="2">Multi-pass membrane protein</topology>
    </subcellularLocation>
    <subcellularLocation>
        <location evidence="10">Cell membrane</location>
        <topology evidence="10">Multi-pass membrane protein</topology>
    </subcellularLocation>
</comment>
<comment type="similarity">
    <text evidence="3">Belongs to the binding-protein-dependent transport system permease family. HisMQ subfamily.</text>
</comment>
<dbReference type="GO" id="GO:0043190">
    <property type="term" value="C:ATP-binding cassette (ABC) transporter complex"/>
    <property type="evidence" value="ECO:0007669"/>
    <property type="project" value="InterPro"/>
</dbReference>
<organism evidence="12 13">
    <name type="scientific">Marinobacterium lutimaris</name>
    <dbReference type="NCBI Taxonomy" id="568106"/>
    <lineage>
        <taxon>Bacteria</taxon>
        <taxon>Pseudomonadati</taxon>
        <taxon>Pseudomonadota</taxon>
        <taxon>Gammaproteobacteria</taxon>
        <taxon>Oceanospirillales</taxon>
        <taxon>Oceanospirillaceae</taxon>
        <taxon>Marinobacterium</taxon>
    </lineage>
</organism>
<keyword evidence="5" id="KW-1003">Cell membrane</keyword>
<evidence type="ECO:0000313" key="13">
    <source>
        <dbReference type="Proteomes" id="UP000236745"/>
    </source>
</evidence>
<dbReference type="OrthoDB" id="9809799at2"/>
<feature type="domain" description="ABC transmembrane type-1" evidence="11">
    <location>
        <begin position="21"/>
        <end position="209"/>
    </location>
</feature>
<dbReference type="SUPFAM" id="SSF161098">
    <property type="entry name" value="MetI-like"/>
    <property type="match status" value="1"/>
</dbReference>
<evidence type="ECO:0000256" key="5">
    <source>
        <dbReference type="ARBA" id="ARBA00022475"/>
    </source>
</evidence>
<evidence type="ECO:0000259" key="11">
    <source>
        <dbReference type="PROSITE" id="PS50928"/>
    </source>
</evidence>
<evidence type="ECO:0000256" key="10">
    <source>
        <dbReference type="RuleBase" id="RU363032"/>
    </source>
</evidence>
<proteinExistence type="inferred from homology"/>
<keyword evidence="9 10" id="KW-0472">Membrane</keyword>